<dbReference type="AlphaFoldDB" id="A0A918T8N2"/>
<feature type="region of interest" description="Disordered" evidence="1">
    <location>
        <begin position="1"/>
        <end position="20"/>
    </location>
</feature>
<gene>
    <name evidence="2" type="ORF">GCM10010305_49080</name>
</gene>
<protein>
    <submittedName>
        <fullName evidence="2">Uncharacterized protein</fullName>
    </submittedName>
</protein>
<proteinExistence type="predicted"/>
<name>A0A918T8N2_9ACTN</name>
<accession>A0A918T8N2</accession>
<reference evidence="2" key="2">
    <citation type="submission" date="2020-09" db="EMBL/GenBank/DDBJ databases">
        <authorList>
            <person name="Sun Q."/>
            <person name="Ohkuma M."/>
        </authorList>
    </citation>
    <scope>NUCLEOTIDE SEQUENCE</scope>
    <source>
        <strain evidence="2">JCM 4518</strain>
    </source>
</reference>
<sequence length="66" mass="6416">MRTGAGVGARAGASGTDPGAGVCAVVRAVVFIGTTSVTDCDGGIRTACGAVDKRAVHEKSVTHTGE</sequence>
<reference evidence="2" key="1">
    <citation type="journal article" date="2014" name="Int. J. Syst. Evol. Microbiol.">
        <title>Complete genome sequence of Corynebacterium casei LMG S-19264T (=DSM 44701T), isolated from a smear-ripened cheese.</title>
        <authorList>
            <consortium name="US DOE Joint Genome Institute (JGI-PGF)"/>
            <person name="Walter F."/>
            <person name="Albersmeier A."/>
            <person name="Kalinowski J."/>
            <person name="Ruckert C."/>
        </authorList>
    </citation>
    <scope>NUCLEOTIDE SEQUENCE</scope>
    <source>
        <strain evidence="2">JCM 4518</strain>
    </source>
</reference>
<dbReference type="EMBL" id="BMUL01000014">
    <property type="protein sequence ID" value="GHA99895.1"/>
    <property type="molecule type" value="Genomic_DNA"/>
</dbReference>
<dbReference type="Proteomes" id="UP000644020">
    <property type="component" value="Unassembled WGS sequence"/>
</dbReference>
<organism evidence="2 3">
    <name type="scientific">Streptomyces termitum</name>
    <dbReference type="NCBI Taxonomy" id="67368"/>
    <lineage>
        <taxon>Bacteria</taxon>
        <taxon>Bacillati</taxon>
        <taxon>Actinomycetota</taxon>
        <taxon>Actinomycetes</taxon>
        <taxon>Kitasatosporales</taxon>
        <taxon>Streptomycetaceae</taxon>
        <taxon>Streptomyces</taxon>
    </lineage>
</organism>
<evidence type="ECO:0000313" key="2">
    <source>
        <dbReference type="EMBL" id="GHA99895.1"/>
    </source>
</evidence>
<keyword evidence="3" id="KW-1185">Reference proteome</keyword>
<comment type="caution">
    <text evidence="2">The sequence shown here is derived from an EMBL/GenBank/DDBJ whole genome shotgun (WGS) entry which is preliminary data.</text>
</comment>
<feature type="compositionally biased region" description="Low complexity" evidence="1">
    <location>
        <begin position="10"/>
        <end position="20"/>
    </location>
</feature>
<evidence type="ECO:0000313" key="3">
    <source>
        <dbReference type="Proteomes" id="UP000644020"/>
    </source>
</evidence>
<evidence type="ECO:0000256" key="1">
    <source>
        <dbReference type="SAM" id="MobiDB-lite"/>
    </source>
</evidence>